<gene>
    <name evidence="1" type="ORF">K452DRAFT_31485</name>
</gene>
<reference evidence="1" key="1">
    <citation type="journal article" date="2020" name="Stud. Mycol.">
        <title>101 Dothideomycetes genomes: a test case for predicting lifestyles and emergence of pathogens.</title>
        <authorList>
            <person name="Haridas S."/>
            <person name="Albert R."/>
            <person name="Binder M."/>
            <person name="Bloem J."/>
            <person name="Labutti K."/>
            <person name="Salamov A."/>
            <person name="Andreopoulos B."/>
            <person name="Baker S."/>
            <person name="Barry K."/>
            <person name="Bills G."/>
            <person name="Bluhm B."/>
            <person name="Cannon C."/>
            <person name="Castanera R."/>
            <person name="Culley D."/>
            <person name="Daum C."/>
            <person name="Ezra D."/>
            <person name="Gonzalez J."/>
            <person name="Henrissat B."/>
            <person name="Kuo A."/>
            <person name="Liang C."/>
            <person name="Lipzen A."/>
            <person name="Lutzoni F."/>
            <person name="Magnuson J."/>
            <person name="Mondo S."/>
            <person name="Nolan M."/>
            <person name="Ohm R."/>
            <person name="Pangilinan J."/>
            <person name="Park H.-J."/>
            <person name="Ramirez L."/>
            <person name="Alfaro M."/>
            <person name="Sun H."/>
            <person name="Tritt A."/>
            <person name="Yoshinaga Y."/>
            <person name="Zwiers L.-H."/>
            <person name="Turgeon B."/>
            <person name="Goodwin S."/>
            <person name="Spatafora J."/>
            <person name="Crous P."/>
            <person name="Grigoriev I."/>
        </authorList>
    </citation>
    <scope>NUCLEOTIDE SEQUENCE</scope>
    <source>
        <strain evidence="1">CBS 121167</strain>
    </source>
</reference>
<dbReference type="Proteomes" id="UP000799438">
    <property type="component" value="Unassembled WGS sequence"/>
</dbReference>
<dbReference type="EMBL" id="ML995486">
    <property type="protein sequence ID" value="KAF2141653.1"/>
    <property type="molecule type" value="Genomic_DNA"/>
</dbReference>
<protein>
    <submittedName>
        <fullName evidence="1">Uncharacterized protein</fullName>
    </submittedName>
</protein>
<sequence>MAPKGPSAAAVLFPRAYHAPAEASPRCCRQLRDEMTRLSSSLSATLPLTCCPTSPQAKLSWMPALAALRKRKTDESHACSSVWTRSLVVGLV</sequence>
<keyword evidence="2" id="KW-1185">Reference proteome</keyword>
<dbReference type="AlphaFoldDB" id="A0A6A6BE50"/>
<dbReference type="GeneID" id="54301299"/>
<organism evidence="1 2">
    <name type="scientific">Aplosporella prunicola CBS 121167</name>
    <dbReference type="NCBI Taxonomy" id="1176127"/>
    <lineage>
        <taxon>Eukaryota</taxon>
        <taxon>Fungi</taxon>
        <taxon>Dikarya</taxon>
        <taxon>Ascomycota</taxon>
        <taxon>Pezizomycotina</taxon>
        <taxon>Dothideomycetes</taxon>
        <taxon>Dothideomycetes incertae sedis</taxon>
        <taxon>Botryosphaeriales</taxon>
        <taxon>Aplosporellaceae</taxon>
        <taxon>Aplosporella</taxon>
    </lineage>
</organism>
<name>A0A6A6BE50_9PEZI</name>
<dbReference type="RefSeq" id="XP_033397365.1">
    <property type="nucleotide sequence ID" value="XM_033543802.1"/>
</dbReference>
<accession>A0A6A6BE50</accession>
<evidence type="ECO:0000313" key="2">
    <source>
        <dbReference type="Proteomes" id="UP000799438"/>
    </source>
</evidence>
<evidence type="ECO:0000313" key="1">
    <source>
        <dbReference type="EMBL" id="KAF2141653.1"/>
    </source>
</evidence>
<proteinExistence type="predicted"/>